<evidence type="ECO:0000313" key="3">
    <source>
        <dbReference type="Proteomes" id="UP001152797"/>
    </source>
</evidence>
<dbReference type="Proteomes" id="UP001152797">
    <property type="component" value="Unassembled WGS sequence"/>
</dbReference>
<gene>
    <name evidence="1" type="ORF">C1SCF055_LOCUS29227</name>
</gene>
<dbReference type="EMBL" id="CAMXCT010003252">
    <property type="protein sequence ID" value="CAI4003355.1"/>
    <property type="molecule type" value="Genomic_DNA"/>
</dbReference>
<protein>
    <submittedName>
        <fullName evidence="1">Uncharacterized protein</fullName>
    </submittedName>
</protein>
<evidence type="ECO:0000313" key="2">
    <source>
        <dbReference type="EMBL" id="CAL4790667.1"/>
    </source>
</evidence>
<evidence type="ECO:0000313" key="1">
    <source>
        <dbReference type="EMBL" id="CAI4003355.1"/>
    </source>
</evidence>
<organism evidence="1">
    <name type="scientific">Cladocopium goreaui</name>
    <dbReference type="NCBI Taxonomy" id="2562237"/>
    <lineage>
        <taxon>Eukaryota</taxon>
        <taxon>Sar</taxon>
        <taxon>Alveolata</taxon>
        <taxon>Dinophyceae</taxon>
        <taxon>Suessiales</taxon>
        <taxon>Symbiodiniaceae</taxon>
        <taxon>Cladocopium</taxon>
    </lineage>
</organism>
<keyword evidence="3" id="KW-1185">Reference proteome</keyword>
<dbReference type="EMBL" id="CAMXCT020003252">
    <property type="protein sequence ID" value="CAL1156730.1"/>
    <property type="molecule type" value="Genomic_DNA"/>
</dbReference>
<dbReference type="AlphaFoldDB" id="A0A9P1GA74"/>
<reference evidence="1" key="1">
    <citation type="submission" date="2022-10" db="EMBL/GenBank/DDBJ databases">
        <authorList>
            <person name="Chen Y."/>
            <person name="Dougan E. K."/>
            <person name="Chan C."/>
            <person name="Rhodes N."/>
            <person name="Thang M."/>
        </authorList>
    </citation>
    <scope>NUCLEOTIDE SEQUENCE</scope>
</reference>
<comment type="caution">
    <text evidence="1">The sequence shown here is derived from an EMBL/GenBank/DDBJ whole genome shotgun (WGS) entry which is preliminary data.</text>
</comment>
<reference evidence="2 3" key="2">
    <citation type="submission" date="2024-05" db="EMBL/GenBank/DDBJ databases">
        <authorList>
            <person name="Chen Y."/>
            <person name="Shah S."/>
            <person name="Dougan E. K."/>
            <person name="Thang M."/>
            <person name="Chan C."/>
        </authorList>
    </citation>
    <scope>NUCLEOTIDE SEQUENCE [LARGE SCALE GENOMIC DNA]</scope>
</reference>
<sequence length="135" mass="14297">MTSLRLADRIVCPSRVPSFHRPRPFLGRQRGFRGRTAVAAALGAAATAARAPKKAVPEWEAALRLVEAVNQLRGSELAEMEELLELLSSIAVKDKGLPVSNGETTSGRSGRGKFVPPKGGSFGLAAYGLLWGASQ</sequence>
<accession>A0A9P1GA74</accession>
<name>A0A9P1GA74_9DINO</name>
<dbReference type="EMBL" id="CAMXCT030003252">
    <property type="protein sequence ID" value="CAL4790667.1"/>
    <property type="molecule type" value="Genomic_DNA"/>
</dbReference>
<proteinExistence type="predicted"/>